<gene>
    <name evidence="3" type="ORF">I4J89_02250</name>
</gene>
<protein>
    <submittedName>
        <fullName evidence="3">Uncharacterized protein</fullName>
    </submittedName>
</protein>
<dbReference type="AlphaFoldDB" id="A0A931C481"/>
<keyword evidence="4" id="KW-1185">Reference proteome</keyword>
<dbReference type="RefSeq" id="WP_196412082.1">
    <property type="nucleotide sequence ID" value="NZ_JADQTO010000001.1"/>
</dbReference>
<feature type="chain" id="PRO_5037357746" evidence="2">
    <location>
        <begin position="36"/>
        <end position="59"/>
    </location>
</feature>
<comment type="caution">
    <text evidence="3">The sequence shown here is derived from an EMBL/GenBank/DDBJ whole genome shotgun (WGS) entry which is preliminary data.</text>
</comment>
<evidence type="ECO:0000313" key="4">
    <source>
        <dbReference type="Proteomes" id="UP000598146"/>
    </source>
</evidence>
<name>A0A931C481_9ACTN</name>
<proteinExistence type="predicted"/>
<reference evidence="3" key="1">
    <citation type="submission" date="2020-11" db="EMBL/GenBank/DDBJ databases">
        <title>Isolation and identification of active actinomycetes.</title>
        <authorList>
            <person name="Sun X."/>
        </authorList>
    </citation>
    <scope>NUCLEOTIDE SEQUENCE</scope>
    <source>
        <strain evidence="3">NEAU-A11</strain>
    </source>
</reference>
<dbReference type="Proteomes" id="UP000598146">
    <property type="component" value="Unassembled WGS sequence"/>
</dbReference>
<evidence type="ECO:0000313" key="3">
    <source>
        <dbReference type="EMBL" id="MBG0560287.1"/>
    </source>
</evidence>
<evidence type="ECO:0000256" key="1">
    <source>
        <dbReference type="SAM" id="MobiDB-lite"/>
    </source>
</evidence>
<feature type="signal peptide" evidence="2">
    <location>
        <begin position="1"/>
        <end position="35"/>
    </location>
</feature>
<dbReference type="EMBL" id="JADQTO010000001">
    <property type="protein sequence ID" value="MBG0560287.1"/>
    <property type="molecule type" value="Genomic_DNA"/>
</dbReference>
<keyword evidence="2" id="KW-0732">Signal</keyword>
<evidence type="ECO:0000256" key="2">
    <source>
        <dbReference type="SAM" id="SignalP"/>
    </source>
</evidence>
<accession>A0A931C481</accession>
<feature type="region of interest" description="Disordered" evidence="1">
    <location>
        <begin position="36"/>
        <end position="59"/>
    </location>
</feature>
<organism evidence="3 4">
    <name type="scientific">Actinoplanes aureus</name>
    <dbReference type="NCBI Taxonomy" id="2792083"/>
    <lineage>
        <taxon>Bacteria</taxon>
        <taxon>Bacillati</taxon>
        <taxon>Actinomycetota</taxon>
        <taxon>Actinomycetes</taxon>
        <taxon>Micromonosporales</taxon>
        <taxon>Micromonosporaceae</taxon>
        <taxon>Actinoplanes</taxon>
    </lineage>
</organism>
<feature type="compositionally biased region" description="Polar residues" evidence="1">
    <location>
        <begin position="39"/>
        <end position="51"/>
    </location>
</feature>
<sequence>MRLYRHLTGNGPAPLLAAGVMAAAIALSAGSEAVAATPVPQQETATNTVVSAGTPDRRA</sequence>